<keyword evidence="1" id="KW-0472">Membrane</keyword>
<comment type="caution">
    <text evidence="2">The sequence shown here is derived from an EMBL/GenBank/DDBJ whole genome shotgun (WGS) entry which is preliminary data.</text>
</comment>
<keyword evidence="1" id="KW-0812">Transmembrane</keyword>
<feature type="transmembrane region" description="Helical" evidence="1">
    <location>
        <begin position="55"/>
        <end position="73"/>
    </location>
</feature>
<feature type="transmembrane region" description="Helical" evidence="1">
    <location>
        <begin position="25"/>
        <end position="43"/>
    </location>
</feature>
<evidence type="ECO:0000313" key="2">
    <source>
        <dbReference type="EMBL" id="MBK4736806.1"/>
    </source>
</evidence>
<evidence type="ECO:0000313" key="3">
    <source>
        <dbReference type="Proteomes" id="UP000622890"/>
    </source>
</evidence>
<dbReference type="Proteomes" id="UP000622890">
    <property type="component" value="Unassembled WGS sequence"/>
</dbReference>
<organism evidence="2 3">
    <name type="scientific">Noviherbaspirillum pedocola</name>
    <dbReference type="NCBI Taxonomy" id="2801341"/>
    <lineage>
        <taxon>Bacteria</taxon>
        <taxon>Pseudomonadati</taxon>
        <taxon>Pseudomonadota</taxon>
        <taxon>Betaproteobacteria</taxon>
        <taxon>Burkholderiales</taxon>
        <taxon>Oxalobacteraceae</taxon>
        <taxon>Noviherbaspirillum</taxon>
    </lineage>
</organism>
<proteinExistence type="predicted"/>
<dbReference type="Pfam" id="PF14373">
    <property type="entry name" value="Imm_superinfect"/>
    <property type="match status" value="1"/>
</dbReference>
<evidence type="ECO:0000256" key="1">
    <source>
        <dbReference type="SAM" id="Phobius"/>
    </source>
</evidence>
<keyword evidence="1" id="KW-1133">Transmembrane helix</keyword>
<gene>
    <name evidence="2" type="ORF">JJB74_19445</name>
</gene>
<dbReference type="EMBL" id="JAEPBG010000009">
    <property type="protein sequence ID" value="MBK4736806.1"/>
    <property type="molecule type" value="Genomic_DNA"/>
</dbReference>
<reference evidence="2" key="1">
    <citation type="submission" date="2021-01" db="EMBL/GenBank/DDBJ databases">
        <title>Genome sequence of strain Noviherbaspirillum sp. DKR-6.</title>
        <authorList>
            <person name="Chaudhary D.K."/>
        </authorList>
    </citation>
    <scope>NUCLEOTIDE SEQUENCE</scope>
    <source>
        <strain evidence="2">DKR-6</strain>
    </source>
</reference>
<protein>
    <submittedName>
        <fullName evidence="2">Superinfection immunity protein</fullName>
    </submittedName>
</protein>
<name>A0A934SXD8_9BURK</name>
<dbReference type="AlphaFoldDB" id="A0A934SXD8"/>
<keyword evidence="3" id="KW-1185">Reference proteome</keyword>
<sequence>MLLAGHPLAHCVTYNNYKITTKGDAVVLVRVLVLMFLVAYGFAMGTTPEYQLNGFGKLMSISFFFTAPALYFLPTYEAWKNQQPNVNAIALVNIFLGWSILG</sequence>
<dbReference type="InterPro" id="IPR016410">
    <property type="entry name" value="Phage_imm"/>
</dbReference>
<dbReference type="RefSeq" id="WP_200594615.1">
    <property type="nucleotide sequence ID" value="NZ_JAEPBG010000009.1"/>
</dbReference>
<accession>A0A934SXD8</accession>